<feature type="region of interest" description="Disordered" evidence="2">
    <location>
        <begin position="189"/>
        <end position="211"/>
    </location>
</feature>
<accession>A0A8S1S2U6</accession>
<comment type="caution">
    <text evidence="3">The sequence shown here is derived from an EMBL/GenBank/DDBJ whole genome shotgun (WGS) entry which is preliminary data.</text>
</comment>
<name>A0A8S1S2U6_9CILI</name>
<gene>
    <name evidence="3" type="ORF">PPENT_87.1.T0020306</name>
</gene>
<keyword evidence="4" id="KW-1185">Reference proteome</keyword>
<dbReference type="EMBL" id="CAJJDO010000002">
    <property type="protein sequence ID" value="CAD8133244.1"/>
    <property type="molecule type" value="Genomic_DNA"/>
</dbReference>
<dbReference type="OrthoDB" id="299705at2759"/>
<feature type="coiled-coil region" evidence="1">
    <location>
        <begin position="99"/>
        <end position="139"/>
    </location>
</feature>
<dbReference type="AlphaFoldDB" id="A0A8S1S2U6"/>
<proteinExistence type="predicted"/>
<evidence type="ECO:0000256" key="1">
    <source>
        <dbReference type="SAM" id="Coils"/>
    </source>
</evidence>
<dbReference type="Proteomes" id="UP000689195">
    <property type="component" value="Unassembled WGS sequence"/>
</dbReference>
<organism evidence="3 4">
    <name type="scientific">Paramecium pentaurelia</name>
    <dbReference type="NCBI Taxonomy" id="43138"/>
    <lineage>
        <taxon>Eukaryota</taxon>
        <taxon>Sar</taxon>
        <taxon>Alveolata</taxon>
        <taxon>Ciliophora</taxon>
        <taxon>Intramacronucleata</taxon>
        <taxon>Oligohymenophorea</taxon>
        <taxon>Peniculida</taxon>
        <taxon>Parameciidae</taxon>
        <taxon>Paramecium</taxon>
    </lineage>
</organism>
<protein>
    <submittedName>
        <fullName evidence="3">Uncharacterized protein</fullName>
    </submittedName>
</protein>
<evidence type="ECO:0000313" key="3">
    <source>
        <dbReference type="EMBL" id="CAD8133244.1"/>
    </source>
</evidence>
<sequence>MAIDNNTLKILLQLEARFHEKIYNLDHVNQMLEIYSDFVQIFDNQKCALREYFLEKIQFLISRPETIQLLKKQNILNLPGDAQKIQGRMRFSVYKRAQVNEMKIQQELQNNELNQTQNMNQLLQEYDKVQENIEKQIIESLNNQDELLEKRKMNRKMKTQVMSQSTSTDNIIQQKQLNEYNDEQLILTQQKEGVSTNDKEDFKIDEDDQEK</sequence>
<evidence type="ECO:0000313" key="4">
    <source>
        <dbReference type="Proteomes" id="UP000689195"/>
    </source>
</evidence>
<evidence type="ECO:0000256" key="2">
    <source>
        <dbReference type="SAM" id="MobiDB-lite"/>
    </source>
</evidence>
<keyword evidence="1" id="KW-0175">Coiled coil</keyword>
<reference evidence="3" key="1">
    <citation type="submission" date="2021-01" db="EMBL/GenBank/DDBJ databases">
        <authorList>
            <consortium name="Genoscope - CEA"/>
            <person name="William W."/>
        </authorList>
    </citation>
    <scope>NUCLEOTIDE SEQUENCE</scope>
</reference>